<reference evidence="1 2" key="1">
    <citation type="submission" date="2016-01" db="EMBL/GenBank/DDBJ databases">
        <title>Highly variable Streptococcus oralis are common among viridans streptococci isolated from primates.</title>
        <authorList>
            <person name="Denapaite D."/>
            <person name="Rieger M."/>
            <person name="Koendgen S."/>
            <person name="Brueckner R."/>
            <person name="Ochigava I."/>
            <person name="Kappeler P."/>
            <person name="Maetz-Rensing K."/>
            <person name="Leendertz F."/>
            <person name="Hakenbeck R."/>
        </authorList>
    </citation>
    <scope>NUCLEOTIDE SEQUENCE [LARGE SCALE GENOMIC DNA]</scope>
    <source>
        <strain evidence="1 2">DD17</strain>
    </source>
</reference>
<dbReference type="EMBL" id="LQZE01000476">
    <property type="protein sequence ID" value="KXU11831.1"/>
    <property type="molecule type" value="Genomic_DNA"/>
</dbReference>
<accession>A0A139RAP8</accession>
<evidence type="ECO:0000313" key="2">
    <source>
        <dbReference type="Proteomes" id="UP000072989"/>
    </source>
</evidence>
<protein>
    <submittedName>
        <fullName evidence="1">Uncharacterized protein</fullName>
    </submittedName>
</protein>
<comment type="caution">
    <text evidence="1">The sequence shown here is derived from an EMBL/GenBank/DDBJ whole genome shotgun (WGS) entry which is preliminary data.</text>
</comment>
<proteinExistence type="predicted"/>
<dbReference type="Proteomes" id="UP000072989">
    <property type="component" value="Unassembled WGS sequence"/>
</dbReference>
<dbReference type="AlphaFoldDB" id="A0A139RAP8"/>
<organism evidence="1 2">
    <name type="scientific">Streptococcus oralis</name>
    <dbReference type="NCBI Taxonomy" id="1303"/>
    <lineage>
        <taxon>Bacteria</taxon>
        <taxon>Bacillati</taxon>
        <taxon>Bacillota</taxon>
        <taxon>Bacilli</taxon>
        <taxon>Lactobacillales</taxon>
        <taxon>Streptococcaceae</taxon>
        <taxon>Streptococcus</taxon>
    </lineage>
</organism>
<name>A0A139RAP8_STROR</name>
<sequence length="37" mass="4421">MFKPIVKRKEKKNDPVDDFFTSTKREEQVKHDIALDS</sequence>
<gene>
    <name evidence="1" type="ORF">SORDD17_01870</name>
</gene>
<evidence type="ECO:0000313" key="1">
    <source>
        <dbReference type="EMBL" id="KXU11831.1"/>
    </source>
</evidence>